<dbReference type="AlphaFoldDB" id="A0A1H4B7Y4"/>
<dbReference type="PROSITE" id="PS00675">
    <property type="entry name" value="SIGMA54_INTERACT_1"/>
    <property type="match status" value="1"/>
</dbReference>
<protein>
    <submittedName>
        <fullName evidence="9">Two-component system, NtrC family, response regulator HydG</fullName>
    </submittedName>
</protein>
<evidence type="ECO:0000256" key="5">
    <source>
        <dbReference type="ARBA" id="ARBA00023163"/>
    </source>
</evidence>
<dbReference type="PANTHER" id="PTHR32071:SF81">
    <property type="entry name" value="PROPIONATE CATABOLISM OPERON REGULATORY PROTEIN"/>
    <property type="match status" value="1"/>
</dbReference>
<dbReference type="InterPro" id="IPR001789">
    <property type="entry name" value="Sig_transdc_resp-reg_receiver"/>
</dbReference>
<feature type="domain" description="Response regulatory" evidence="8">
    <location>
        <begin position="4"/>
        <end position="118"/>
    </location>
</feature>
<reference evidence="9 10" key="1">
    <citation type="submission" date="2016-10" db="EMBL/GenBank/DDBJ databases">
        <authorList>
            <person name="de Groot N.N."/>
        </authorList>
    </citation>
    <scope>NUCLEOTIDE SEQUENCE [LARGE SCALE GENOMIC DNA]</scope>
    <source>
        <strain evidence="9 10">DSM 25383</strain>
    </source>
</reference>
<dbReference type="CDD" id="cd00009">
    <property type="entry name" value="AAA"/>
    <property type="match status" value="1"/>
</dbReference>
<dbReference type="InterPro" id="IPR058031">
    <property type="entry name" value="AAA_lid_NorR"/>
</dbReference>
<gene>
    <name evidence="9" type="ORF">SAMN05444145_103259</name>
</gene>
<dbReference type="Gene3D" id="1.10.8.60">
    <property type="match status" value="1"/>
</dbReference>
<keyword evidence="5" id="KW-0804">Transcription</keyword>
<dbReference type="FunFam" id="3.40.50.300:FF:000006">
    <property type="entry name" value="DNA-binding transcriptional regulator NtrC"/>
    <property type="match status" value="1"/>
</dbReference>
<dbReference type="InterPro" id="IPR009057">
    <property type="entry name" value="Homeodomain-like_sf"/>
</dbReference>
<dbReference type="Pfam" id="PF00072">
    <property type="entry name" value="Response_reg"/>
    <property type="match status" value="1"/>
</dbReference>
<organism evidence="9 10">
    <name type="scientific">Alistipes timonensis JC136</name>
    <dbReference type="NCBI Taxonomy" id="1033731"/>
    <lineage>
        <taxon>Bacteria</taxon>
        <taxon>Pseudomonadati</taxon>
        <taxon>Bacteroidota</taxon>
        <taxon>Bacteroidia</taxon>
        <taxon>Bacteroidales</taxon>
        <taxon>Rikenellaceae</taxon>
        <taxon>Alistipes</taxon>
    </lineage>
</organism>
<proteinExistence type="predicted"/>
<dbReference type="SUPFAM" id="SSF52172">
    <property type="entry name" value="CheY-like"/>
    <property type="match status" value="1"/>
</dbReference>
<dbReference type="GO" id="GO:0006355">
    <property type="term" value="P:regulation of DNA-templated transcription"/>
    <property type="evidence" value="ECO:0007669"/>
    <property type="project" value="InterPro"/>
</dbReference>
<evidence type="ECO:0000256" key="3">
    <source>
        <dbReference type="ARBA" id="ARBA00023015"/>
    </source>
</evidence>
<dbReference type="PROSITE" id="PS50045">
    <property type="entry name" value="SIGMA54_INTERACT_4"/>
    <property type="match status" value="1"/>
</dbReference>
<dbReference type="InterPro" id="IPR002078">
    <property type="entry name" value="Sigma_54_int"/>
</dbReference>
<dbReference type="STRING" id="1033731.SAMN05444145_103259"/>
<keyword evidence="2" id="KW-0067">ATP-binding</keyword>
<dbReference type="PROSITE" id="PS00676">
    <property type="entry name" value="SIGMA54_INTERACT_2"/>
    <property type="match status" value="1"/>
</dbReference>
<evidence type="ECO:0000256" key="2">
    <source>
        <dbReference type="ARBA" id="ARBA00022840"/>
    </source>
</evidence>
<evidence type="ECO:0000259" key="8">
    <source>
        <dbReference type="PROSITE" id="PS50110"/>
    </source>
</evidence>
<dbReference type="GO" id="GO:0000160">
    <property type="term" value="P:phosphorelay signal transduction system"/>
    <property type="evidence" value="ECO:0007669"/>
    <property type="project" value="InterPro"/>
</dbReference>
<dbReference type="InterPro" id="IPR002197">
    <property type="entry name" value="HTH_Fis"/>
</dbReference>
<dbReference type="InterPro" id="IPR025943">
    <property type="entry name" value="Sigma_54_int_dom_ATP-bd_2"/>
</dbReference>
<dbReference type="InterPro" id="IPR025944">
    <property type="entry name" value="Sigma_54_int_dom_CS"/>
</dbReference>
<dbReference type="Gene3D" id="3.40.50.300">
    <property type="entry name" value="P-loop containing nucleotide triphosphate hydrolases"/>
    <property type="match status" value="1"/>
</dbReference>
<dbReference type="Proteomes" id="UP000183253">
    <property type="component" value="Unassembled WGS sequence"/>
</dbReference>
<keyword evidence="3" id="KW-0805">Transcription regulation</keyword>
<dbReference type="Pfam" id="PF25601">
    <property type="entry name" value="AAA_lid_14"/>
    <property type="match status" value="1"/>
</dbReference>
<keyword evidence="4" id="KW-0238">DNA-binding</keyword>
<dbReference type="GO" id="GO:0005524">
    <property type="term" value="F:ATP binding"/>
    <property type="evidence" value="ECO:0007669"/>
    <property type="project" value="UniProtKB-KW"/>
</dbReference>
<evidence type="ECO:0000256" key="1">
    <source>
        <dbReference type="ARBA" id="ARBA00022741"/>
    </source>
</evidence>
<keyword evidence="10" id="KW-1185">Reference proteome</keyword>
<dbReference type="InterPro" id="IPR003593">
    <property type="entry name" value="AAA+_ATPase"/>
</dbReference>
<dbReference type="InterPro" id="IPR011006">
    <property type="entry name" value="CheY-like_superfamily"/>
</dbReference>
<evidence type="ECO:0000313" key="9">
    <source>
        <dbReference type="EMBL" id="SEA43962.1"/>
    </source>
</evidence>
<evidence type="ECO:0000256" key="4">
    <source>
        <dbReference type="ARBA" id="ARBA00023125"/>
    </source>
</evidence>
<dbReference type="Pfam" id="PF02954">
    <property type="entry name" value="HTH_8"/>
    <property type="match status" value="1"/>
</dbReference>
<keyword evidence="1" id="KW-0547">Nucleotide-binding</keyword>
<dbReference type="PROSITE" id="PS50110">
    <property type="entry name" value="RESPONSE_REGULATORY"/>
    <property type="match status" value="1"/>
</dbReference>
<feature type="modified residue" description="4-aspartylphosphate" evidence="6">
    <location>
        <position position="53"/>
    </location>
</feature>
<dbReference type="SMART" id="SM00448">
    <property type="entry name" value="REC"/>
    <property type="match status" value="1"/>
</dbReference>
<keyword evidence="6" id="KW-0597">Phosphoprotein</keyword>
<dbReference type="RefSeq" id="WP_010261795.1">
    <property type="nucleotide sequence ID" value="NZ_CAEG01000010.1"/>
</dbReference>
<dbReference type="SMART" id="SM00382">
    <property type="entry name" value="AAA"/>
    <property type="match status" value="1"/>
</dbReference>
<evidence type="ECO:0000259" key="7">
    <source>
        <dbReference type="PROSITE" id="PS50045"/>
    </source>
</evidence>
<dbReference type="InterPro" id="IPR025662">
    <property type="entry name" value="Sigma_54_int_dom_ATP-bd_1"/>
</dbReference>
<dbReference type="CDD" id="cd00156">
    <property type="entry name" value="REC"/>
    <property type="match status" value="1"/>
</dbReference>
<dbReference type="EMBL" id="FNRI01000003">
    <property type="protein sequence ID" value="SEA43962.1"/>
    <property type="molecule type" value="Genomic_DNA"/>
</dbReference>
<dbReference type="PANTHER" id="PTHR32071">
    <property type="entry name" value="TRANSCRIPTIONAL REGULATORY PROTEIN"/>
    <property type="match status" value="1"/>
</dbReference>
<evidence type="ECO:0000256" key="6">
    <source>
        <dbReference type="PROSITE-ProRule" id="PRU00169"/>
    </source>
</evidence>
<name>A0A1H4B7Y4_9BACT</name>
<dbReference type="SUPFAM" id="SSF52540">
    <property type="entry name" value="P-loop containing nucleoside triphosphate hydrolases"/>
    <property type="match status" value="1"/>
</dbReference>
<dbReference type="Gene3D" id="1.10.10.60">
    <property type="entry name" value="Homeodomain-like"/>
    <property type="match status" value="1"/>
</dbReference>
<evidence type="ECO:0000313" key="10">
    <source>
        <dbReference type="Proteomes" id="UP000183253"/>
    </source>
</evidence>
<dbReference type="Gene3D" id="3.40.50.2300">
    <property type="match status" value="1"/>
</dbReference>
<dbReference type="OrthoDB" id="9810703at2"/>
<sequence>MEERILIVDDDITFALMLRTWLSKRGFGVETASSAAAARTALGAGAFSLVLSDMRLPDEDGIALLQWMAGAGVTAPVIVMTSYAEIQNAVRCMKLGARDYVAKPVNPDELLKKIREALDTPAPKTPAAKPAPRPAKGGPAEALNYIEGRSDAARQLYEHIRLVAPTNMSVLVNGESGTGKEHVAQLVHRESRRAGKPFVAVDCGAIPRELAASEFFGHVKGSFTGALSDKMGAFEAADGGTLFLDEVGNLTYETQVQLLRALQERRIRPVGSNREIPVDIRLVAATNEDLEAAIARGTFRADLYHRINSFTLRMPCLRQMREDIPLYADFFLDQANRELDKRIVGFDPAAAAALAAYEWPGNLRQLRNAVLSATLLAAGEYVTCRDLPEEITGGPAAESPAAPLPLRDRASEEEQIRRALAAAGGNKSQAAKLLGIDRKTLYNKLHLYGIE</sequence>
<dbReference type="PRINTS" id="PR01590">
    <property type="entry name" value="HTHFIS"/>
</dbReference>
<dbReference type="SUPFAM" id="SSF46689">
    <property type="entry name" value="Homeodomain-like"/>
    <property type="match status" value="1"/>
</dbReference>
<dbReference type="GO" id="GO:0043565">
    <property type="term" value="F:sequence-specific DNA binding"/>
    <property type="evidence" value="ECO:0007669"/>
    <property type="project" value="InterPro"/>
</dbReference>
<dbReference type="InterPro" id="IPR027417">
    <property type="entry name" value="P-loop_NTPase"/>
</dbReference>
<dbReference type="Pfam" id="PF00158">
    <property type="entry name" value="Sigma54_activat"/>
    <property type="match status" value="1"/>
</dbReference>
<accession>A0A1H4B7Y4</accession>
<feature type="domain" description="Sigma-54 factor interaction" evidence="7">
    <location>
        <begin position="146"/>
        <end position="375"/>
    </location>
</feature>
<dbReference type="PROSITE" id="PS00688">
    <property type="entry name" value="SIGMA54_INTERACT_3"/>
    <property type="match status" value="1"/>
</dbReference>